<feature type="domain" description="Aminoglycoside phosphotransferase" evidence="1">
    <location>
        <begin position="42"/>
        <end position="257"/>
    </location>
</feature>
<gene>
    <name evidence="2" type="ORF">PU648_04880</name>
</gene>
<proteinExistence type="predicted"/>
<dbReference type="Proteomes" id="UP001257627">
    <property type="component" value="Unassembled WGS sequence"/>
</dbReference>
<reference evidence="2 3" key="1">
    <citation type="submission" date="2023-02" db="EMBL/GenBank/DDBJ databases">
        <authorList>
            <person name="Maleckis M."/>
        </authorList>
    </citation>
    <scope>NUCLEOTIDE SEQUENCE [LARGE SCALE GENOMIC DNA]</scope>
    <source>
        <strain evidence="2 3">P8-A2</strain>
    </source>
</reference>
<keyword evidence="3" id="KW-1185">Reference proteome</keyword>
<dbReference type="EMBL" id="JARAKF010000001">
    <property type="protein sequence ID" value="MDU8991727.1"/>
    <property type="molecule type" value="Genomic_DNA"/>
</dbReference>
<accession>A0ABU3UCS9</accession>
<dbReference type="SUPFAM" id="SSF56112">
    <property type="entry name" value="Protein kinase-like (PK-like)"/>
    <property type="match status" value="1"/>
</dbReference>
<organism evidence="2 3">
    <name type="scientific">Streptomyces mirabilis</name>
    <dbReference type="NCBI Taxonomy" id="68239"/>
    <lineage>
        <taxon>Bacteria</taxon>
        <taxon>Bacillati</taxon>
        <taxon>Actinomycetota</taxon>
        <taxon>Actinomycetes</taxon>
        <taxon>Kitasatosporales</taxon>
        <taxon>Streptomycetaceae</taxon>
        <taxon>Streptomyces</taxon>
    </lineage>
</organism>
<name>A0ABU3UCS9_9ACTN</name>
<dbReference type="InterPro" id="IPR011009">
    <property type="entry name" value="Kinase-like_dom_sf"/>
</dbReference>
<dbReference type="Pfam" id="PF01636">
    <property type="entry name" value="APH"/>
    <property type="match status" value="1"/>
</dbReference>
<dbReference type="RefSeq" id="WP_316732376.1">
    <property type="nucleotide sequence ID" value="NZ_JARAKF010000001.1"/>
</dbReference>
<evidence type="ECO:0000259" key="1">
    <source>
        <dbReference type="Pfam" id="PF01636"/>
    </source>
</evidence>
<evidence type="ECO:0000313" key="3">
    <source>
        <dbReference type="Proteomes" id="UP001257627"/>
    </source>
</evidence>
<evidence type="ECO:0000313" key="2">
    <source>
        <dbReference type="EMBL" id="MDU8991727.1"/>
    </source>
</evidence>
<dbReference type="InterPro" id="IPR002575">
    <property type="entry name" value="Aminoglycoside_PTrfase"/>
</dbReference>
<comment type="caution">
    <text evidence="2">The sequence shown here is derived from an EMBL/GenBank/DDBJ whole genome shotgun (WGS) entry which is preliminary data.</text>
</comment>
<dbReference type="Gene3D" id="3.90.1200.10">
    <property type="match status" value="1"/>
</dbReference>
<sequence>MTDSKSLPGSKSLPDAVHAWAQSILGPLTVVRDASHPRPGSRVWEVTHQRDGARHFVKISPTPKFFARETRAYRQTAPALGPGSVPRLVETNPQWQALLLTAVPGRGVTSLPLTPARQRAVHRQAGAWLSRFHGGPRDLSPQDHAEAAAEVARAVHGAERHLESAEDLIGERERETVRRHAAELTRLDPLPRGYVHGDFQERNWLFDTGPGRLAVVDLERARPHAVVFDIVRLACSPWVGRPDLRAAFFEGYGRELADKEERSLRCLAALDAVSAISWGVPHHDPEIVARGHATLARLERGDAA</sequence>
<protein>
    <submittedName>
        <fullName evidence="2">Aminoglycoside phosphotransferase family protein</fullName>
    </submittedName>
</protein>